<dbReference type="CDD" id="cd01335">
    <property type="entry name" value="Radical_SAM"/>
    <property type="match status" value="1"/>
</dbReference>
<keyword evidence="6" id="KW-0411">Iron-sulfur</keyword>
<dbReference type="NCBIfam" id="TIGR02491">
    <property type="entry name" value="NrdG"/>
    <property type="match status" value="1"/>
</dbReference>
<dbReference type="SFLD" id="SFLDF00299">
    <property type="entry name" value="anaerobic_ribonucleoside-triph"/>
    <property type="match status" value="1"/>
</dbReference>
<name>A0A414ZRK4_9FIRM</name>
<sequence>MNYHNITHDDMNNGDGLRVVLWLSGCSHHCYNCQNPQTWNPDSGIPFDKSAKQEIFDKLSKDYISGITFSGGDPLHENNLDEVLSLIKEIRTSFPEKTIWLYTGYKFEELINGIHYPLDSKWEDKAWRQSIVKLCDVLIDGEYIDEQRDITLKWRGSSNQRVIDVKQSLTQNKIVLYCN</sequence>
<evidence type="ECO:0000256" key="2">
    <source>
        <dbReference type="ARBA" id="ARBA00022485"/>
    </source>
</evidence>
<evidence type="ECO:0000256" key="4">
    <source>
        <dbReference type="ARBA" id="ARBA00022723"/>
    </source>
</evidence>
<dbReference type="InterPro" id="IPR034457">
    <property type="entry name" value="Organic_radical-activating"/>
</dbReference>
<evidence type="ECO:0000256" key="6">
    <source>
        <dbReference type="ARBA" id="ARBA00023014"/>
    </source>
</evidence>
<comment type="function">
    <text evidence="7">Activation of anaerobic ribonucleoside-triphosphate reductase under anaerobic conditions by generation of an organic free radical, using S-adenosylmethionine and reduced flavodoxin as cosubstrates to produce 5'-deoxy-adenosine.</text>
</comment>
<comment type="similarity">
    <text evidence="7">Belongs to the organic radical-activating enzymes family.</text>
</comment>
<dbReference type="InterPro" id="IPR012837">
    <property type="entry name" value="NrdG"/>
</dbReference>
<evidence type="ECO:0000256" key="5">
    <source>
        <dbReference type="ARBA" id="ARBA00023004"/>
    </source>
</evidence>
<evidence type="ECO:0000256" key="3">
    <source>
        <dbReference type="ARBA" id="ARBA00022691"/>
    </source>
</evidence>
<dbReference type="GO" id="GO:0051539">
    <property type="term" value="F:4 iron, 4 sulfur cluster binding"/>
    <property type="evidence" value="ECO:0007669"/>
    <property type="project" value="UniProtKB-KW"/>
</dbReference>
<comment type="caution">
    <text evidence="8">The sequence shown here is derived from an EMBL/GenBank/DDBJ whole genome shotgun (WGS) entry which is preliminary data.</text>
</comment>
<dbReference type="SUPFAM" id="SSF102114">
    <property type="entry name" value="Radical SAM enzymes"/>
    <property type="match status" value="1"/>
</dbReference>
<keyword evidence="4" id="KW-0479">Metal-binding</keyword>
<keyword evidence="7" id="KW-0560">Oxidoreductase</keyword>
<dbReference type="PANTHER" id="PTHR30352">
    <property type="entry name" value="PYRUVATE FORMATE-LYASE-ACTIVATING ENZYME"/>
    <property type="match status" value="1"/>
</dbReference>
<dbReference type="GO" id="GO:0046872">
    <property type="term" value="F:metal ion binding"/>
    <property type="evidence" value="ECO:0007669"/>
    <property type="project" value="UniProtKB-KW"/>
</dbReference>
<keyword evidence="2" id="KW-0004">4Fe-4S</keyword>
<dbReference type="Gene3D" id="3.20.20.70">
    <property type="entry name" value="Aldolase class I"/>
    <property type="match status" value="1"/>
</dbReference>
<proteinExistence type="inferred from homology"/>
<reference evidence="8 9" key="1">
    <citation type="submission" date="2018-08" db="EMBL/GenBank/DDBJ databases">
        <title>A genome reference for cultivated species of the human gut microbiota.</title>
        <authorList>
            <person name="Zou Y."/>
            <person name="Xue W."/>
            <person name="Luo G."/>
        </authorList>
    </citation>
    <scope>NUCLEOTIDE SEQUENCE [LARGE SCALE GENOMIC DNA]</scope>
    <source>
        <strain evidence="8 9">AM16-11</strain>
    </source>
</reference>
<dbReference type="Proteomes" id="UP000285865">
    <property type="component" value="Unassembled WGS sequence"/>
</dbReference>
<dbReference type="GO" id="GO:0043365">
    <property type="term" value="F:[formate-C-acetyltransferase]-activating enzyme activity"/>
    <property type="evidence" value="ECO:0007669"/>
    <property type="project" value="InterPro"/>
</dbReference>
<evidence type="ECO:0000313" key="8">
    <source>
        <dbReference type="EMBL" id="RHI25880.1"/>
    </source>
</evidence>
<dbReference type="SFLD" id="SFLDS00029">
    <property type="entry name" value="Radical_SAM"/>
    <property type="match status" value="1"/>
</dbReference>
<dbReference type="AlphaFoldDB" id="A0A414ZRK4"/>
<dbReference type="RefSeq" id="WP_118257340.1">
    <property type="nucleotide sequence ID" value="NZ_QRKN01000001.1"/>
</dbReference>
<dbReference type="GO" id="GO:0004748">
    <property type="term" value="F:ribonucleoside-diphosphate reductase activity, thioredoxin disulfide as acceptor"/>
    <property type="evidence" value="ECO:0007669"/>
    <property type="project" value="TreeGrafter"/>
</dbReference>
<dbReference type="InterPro" id="IPR013785">
    <property type="entry name" value="Aldolase_TIM"/>
</dbReference>
<accession>A0A414ZRK4</accession>
<protein>
    <recommendedName>
        <fullName evidence="7">Anaerobic ribonucleoside-triphosphate reductase-activating protein</fullName>
        <ecNumber evidence="7">1.97.1.-</ecNumber>
    </recommendedName>
</protein>
<organism evidence="8 9">
    <name type="scientific">Agathobacter rectalis</name>
    <dbReference type="NCBI Taxonomy" id="39491"/>
    <lineage>
        <taxon>Bacteria</taxon>
        <taxon>Bacillati</taxon>
        <taxon>Bacillota</taxon>
        <taxon>Clostridia</taxon>
        <taxon>Lachnospirales</taxon>
        <taxon>Lachnospiraceae</taxon>
        <taxon>Agathobacter</taxon>
    </lineage>
</organism>
<evidence type="ECO:0000313" key="9">
    <source>
        <dbReference type="Proteomes" id="UP000285865"/>
    </source>
</evidence>
<keyword evidence="3" id="KW-0949">S-adenosyl-L-methionine</keyword>
<dbReference type="SFLD" id="SFLDG01066">
    <property type="entry name" value="organic_radical-activating_enz"/>
    <property type="match status" value="1"/>
</dbReference>
<dbReference type="PIRSF" id="PIRSF000368">
    <property type="entry name" value="NrdG"/>
    <property type="match status" value="1"/>
</dbReference>
<gene>
    <name evidence="8" type="primary">nrdG</name>
    <name evidence="8" type="ORF">DW172_02760</name>
</gene>
<dbReference type="EMBL" id="QRKN01000001">
    <property type="protein sequence ID" value="RHI25880.1"/>
    <property type="molecule type" value="Genomic_DNA"/>
</dbReference>
<evidence type="ECO:0000256" key="7">
    <source>
        <dbReference type="PIRNR" id="PIRNR000368"/>
    </source>
</evidence>
<dbReference type="PANTHER" id="PTHR30352:SF2">
    <property type="entry name" value="ANAEROBIC RIBONUCLEOSIDE-TRIPHOSPHATE REDUCTASE-ACTIVATING PROTEIN"/>
    <property type="match status" value="1"/>
</dbReference>
<dbReference type="Pfam" id="PF13353">
    <property type="entry name" value="Fer4_12"/>
    <property type="match status" value="1"/>
</dbReference>
<dbReference type="InterPro" id="IPR058240">
    <property type="entry name" value="rSAM_sf"/>
</dbReference>
<dbReference type="EC" id="1.97.1.-" evidence="7"/>
<comment type="cofactor">
    <cofactor evidence="1">
        <name>[4Fe-4S] cluster</name>
        <dbReference type="ChEBI" id="CHEBI:49883"/>
    </cofactor>
</comment>
<dbReference type="InterPro" id="IPR007197">
    <property type="entry name" value="rSAM"/>
</dbReference>
<dbReference type="SFLD" id="SFLDG01063">
    <property type="entry name" value="activating_enzymes__group_1"/>
    <property type="match status" value="1"/>
</dbReference>
<evidence type="ECO:0000256" key="1">
    <source>
        <dbReference type="ARBA" id="ARBA00001966"/>
    </source>
</evidence>
<keyword evidence="5" id="KW-0408">Iron</keyword>